<gene>
    <name evidence="6" type="primary">xseB</name>
    <name evidence="7" type="ORF">CDG81_18185</name>
    <name evidence="8" type="ORF">IL38_21865</name>
</gene>
<dbReference type="NCBIfam" id="TIGR01280">
    <property type="entry name" value="xseB"/>
    <property type="match status" value="1"/>
</dbReference>
<evidence type="ECO:0000313" key="9">
    <source>
        <dbReference type="Proteomes" id="UP000029737"/>
    </source>
</evidence>
<dbReference type="HAMAP" id="MF_00337">
    <property type="entry name" value="Exonuc_7_S"/>
    <property type="match status" value="1"/>
</dbReference>
<comment type="function">
    <text evidence="6">Bidirectionally degrades single-stranded DNA into large acid-insoluble oligonucleotides, which are then degraded further into small acid-soluble oligonucleotides.</text>
</comment>
<sequence>MDPETDHPDVAGFGYERARDELAEVVKRLEAGGLSLEDSLALWERGEALVAVCERHLAGARQRVDRALASVEQREEPDSPDGTGQ</sequence>
<proteinExistence type="inferred from homology"/>
<dbReference type="GO" id="GO:0008855">
    <property type="term" value="F:exodeoxyribonuclease VII activity"/>
    <property type="evidence" value="ECO:0007669"/>
    <property type="project" value="UniProtKB-UniRule"/>
</dbReference>
<evidence type="ECO:0000256" key="5">
    <source>
        <dbReference type="ARBA" id="ARBA00022839"/>
    </source>
</evidence>
<dbReference type="GO" id="GO:0009318">
    <property type="term" value="C:exodeoxyribonuclease VII complex"/>
    <property type="evidence" value="ECO:0007669"/>
    <property type="project" value="UniProtKB-UniRule"/>
</dbReference>
<dbReference type="Proteomes" id="UP000029737">
    <property type="component" value="Unassembled WGS sequence"/>
</dbReference>
<dbReference type="InterPro" id="IPR003761">
    <property type="entry name" value="Exonuc_VII_S"/>
</dbReference>
<comment type="subunit">
    <text evidence="6">Heterooligomer composed of large and small subunits.</text>
</comment>
<comment type="subcellular location">
    <subcellularLocation>
        <location evidence="6">Cytoplasm</location>
    </subcellularLocation>
</comment>
<evidence type="ECO:0000256" key="3">
    <source>
        <dbReference type="ARBA" id="ARBA00022722"/>
    </source>
</evidence>
<dbReference type="GO" id="GO:0006308">
    <property type="term" value="P:DNA catabolic process"/>
    <property type="evidence" value="ECO:0007669"/>
    <property type="project" value="UniProtKB-UniRule"/>
</dbReference>
<dbReference type="AlphaFoldDB" id="A0A099D1D2"/>
<reference evidence="8 9" key="1">
    <citation type="journal article" date="2014" name="PLoS ONE">
        <title>Identification and Characterization of a New Erythromycin Biosynthetic Gene Cluster in Actinopolyspora erythraea YIM90600, a Novel Erythronolide-Producing Halophilic Actinomycete Isolated from Salt Field.</title>
        <authorList>
            <person name="Chen D."/>
            <person name="Feng J."/>
            <person name="Huang L."/>
            <person name="Zhang Q."/>
            <person name="Wu J."/>
            <person name="Zhu X."/>
            <person name="Duan Y."/>
            <person name="Xu Z."/>
        </authorList>
    </citation>
    <scope>NUCLEOTIDE SEQUENCE [LARGE SCALE GENOMIC DNA]</scope>
    <source>
        <strain evidence="8 9">YIM90600</strain>
    </source>
</reference>
<dbReference type="HOGENOM" id="CLU_145918_0_2_11"/>
<dbReference type="PIRSF" id="PIRSF006488">
    <property type="entry name" value="Exonuc_VII_S"/>
    <property type="match status" value="1"/>
</dbReference>
<dbReference type="EMBL" id="JPMV01000041">
    <property type="protein sequence ID" value="KGI79612.1"/>
    <property type="molecule type" value="Genomic_DNA"/>
</dbReference>
<dbReference type="Proteomes" id="UP000215043">
    <property type="component" value="Chromosome"/>
</dbReference>
<evidence type="ECO:0000256" key="4">
    <source>
        <dbReference type="ARBA" id="ARBA00022801"/>
    </source>
</evidence>
<keyword evidence="9" id="KW-1185">Reference proteome</keyword>
<dbReference type="EMBL" id="CP022752">
    <property type="protein sequence ID" value="ASU81246.1"/>
    <property type="molecule type" value="Genomic_DNA"/>
</dbReference>
<dbReference type="GO" id="GO:0005829">
    <property type="term" value="C:cytosol"/>
    <property type="evidence" value="ECO:0007669"/>
    <property type="project" value="TreeGrafter"/>
</dbReference>
<evidence type="ECO:0000256" key="1">
    <source>
        <dbReference type="ARBA" id="ARBA00009998"/>
    </source>
</evidence>
<dbReference type="Pfam" id="PF02609">
    <property type="entry name" value="Exonuc_VII_S"/>
    <property type="match status" value="1"/>
</dbReference>
<evidence type="ECO:0000256" key="6">
    <source>
        <dbReference type="HAMAP-Rule" id="MF_00337"/>
    </source>
</evidence>
<evidence type="ECO:0000256" key="2">
    <source>
        <dbReference type="ARBA" id="ARBA00022490"/>
    </source>
</evidence>
<evidence type="ECO:0000313" key="8">
    <source>
        <dbReference type="EMBL" id="KGI79612.1"/>
    </source>
</evidence>
<dbReference type="KEGG" id="aey:CDG81_18185"/>
<keyword evidence="4 6" id="KW-0378">Hydrolase</keyword>
<dbReference type="PANTHER" id="PTHR34137:SF1">
    <property type="entry name" value="EXODEOXYRIBONUCLEASE 7 SMALL SUBUNIT"/>
    <property type="match status" value="1"/>
</dbReference>
<dbReference type="eggNOG" id="COG1722">
    <property type="taxonomic scope" value="Bacteria"/>
</dbReference>
<keyword evidence="3 6" id="KW-0540">Nuclease</keyword>
<dbReference type="OrthoDB" id="5244334at2"/>
<organism evidence="7 10">
    <name type="scientific">Actinopolyspora erythraea</name>
    <dbReference type="NCBI Taxonomy" id="414996"/>
    <lineage>
        <taxon>Bacteria</taxon>
        <taxon>Bacillati</taxon>
        <taxon>Actinomycetota</taxon>
        <taxon>Actinomycetes</taxon>
        <taxon>Actinopolysporales</taxon>
        <taxon>Actinopolysporaceae</taxon>
        <taxon>Actinopolyspora</taxon>
    </lineage>
</organism>
<comment type="catalytic activity">
    <reaction evidence="6">
        <text>Exonucleolytic cleavage in either 5'- to 3'- or 3'- to 5'-direction to yield nucleoside 5'-phosphates.</text>
        <dbReference type="EC" id="3.1.11.6"/>
    </reaction>
</comment>
<dbReference type="PANTHER" id="PTHR34137">
    <property type="entry name" value="EXODEOXYRIBONUCLEASE 7 SMALL SUBUNIT"/>
    <property type="match status" value="1"/>
</dbReference>
<dbReference type="NCBIfam" id="NF002139">
    <property type="entry name" value="PRK00977.1-3"/>
    <property type="match status" value="1"/>
</dbReference>
<dbReference type="InterPro" id="IPR037004">
    <property type="entry name" value="Exonuc_VII_ssu_sf"/>
</dbReference>
<dbReference type="EC" id="3.1.11.6" evidence="6"/>
<evidence type="ECO:0000313" key="10">
    <source>
        <dbReference type="Proteomes" id="UP000215043"/>
    </source>
</evidence>
<dbReference type="Gene3D" id="1.10.287.1040">
    <property type="entry name" value="Exonuclease VII, small subunit"/>
    <property type="match status" value="1"/>
</dbReference>
<reference evidence="7 10" key="2">
    <citation type="submission" date="2017-08" db="EMBL/GenBank/DDBJ databases">
        <title>The complete genome sequence of moderately halophilic actinomycete Actinopolyspora erythraea YIM 90600, the producer of novel erythromycin, novel actinopolysporins A-C and tubercidin.</title>
        <authorList>
            <person name="Yin M."/>
            <person name="Tang S."/>
        </authorList>
    </citation>
    <scope>NUCLEOTIDE SEQUENCE [LARGE SCALE GENOMIC DNA]</scope>
    <source>
        <strain evidence="7 10">YIM 90600</strain>
    </source>
</reference>
<protein>
    <recommendedName>
        <fullName evidence="6">Exodeoxyribonuclease 7 small subunit</fullName>
        <ecNumber evidence="6">3.1.11.6</ecNumber>
    </recommendedName>
    <alternativeName>
        <fullName evidence="6">Exodeoxyribonuclease VII small subunit</fullName>
        <shortName evidence="6">Exonuclease VII small subunit</shortName>
    </alternativeName>
</protein>
<dbReference type="SUPFAM" id="SSF116842">
    <property type="entry name" value="XseB-like"/>
    <property type="match status" value="1"/>
</dbReference>
<accession>A0A099D1D2</accession>
<keyword evidence="5 6" id="KW-0269">Exonuclease</keyword>
<evidence type="ECO:0000313" key="7">
    <source>
        <dbReference type="EMBL" id="ASU81246.1"/>
    </source>
</evidence>
<comment type="similarity">
    <text evidence="1 6">Belongs to the XseB family.</text>
</comment>
<name>A0A099D1D2_9ACTN</name>
<keyword evidence="2 6" id="KW-0963">Cytoplasm</keyword>